<evidence type="ECO:0000313" key="2">
    <source>
        <dbReference type="Proteomes" id="UP001054837"/>
    </source>
</evidence>
<name>A0AAV4Q1P3_9ARAC</name>
<protein>
    <submittedName>
        <fullName evidence="1">Uncharacterized protein</fullName>
    </submittedName>
</protein>
<organism evidence="1 2">
    <name type="scientific">Caerostris darwini</name>
    <dbReference type="NCBI Taxonomy" id="1538125"/>
    <lineage>
        <taxon>Eukaryota</taxon>
        <taxon>Metazoa</taxon>
        <taxon>Ecdysozoa</taxon>
        <taxon>Arthropoda</taxon>
        <taxon>Chelicerata</taxon>
        <taxon>Arachnida</taxon>
        <taxon>Araneae</taxon>
        <taxon>Araneomorphae</taxon>
        <taxon>Entelegynae</taxon>
        <taxon>Araneoidea</taxon>
        <taxon>Araneidae</taxon>
        <taxon>Caerostris</taxon>
    </lineage>
</organism>
<evidence type="ECO:0000313" key="1">
    <source>
        <dbReference type="EMBL" id="GIY02087.1"/>
    </source>
</evidence>
<dbReference type="EMBL" id="BPLQ01003643">
    <property type="protein sequence ID" value="GIY02087.1"/>
    <property type="molecule type" value="Genomic_DNA"/>
</dbReference>
<dbReference type="Proteomes" id="UP001054837">
    <property type="component" value="Unassembled WGS sequence"/>
</dbReference>
<keyword evidence="2" id="KW-1185">Reference proteome</keyword>
<accession>A0AAV4Q1P3</accession>
<comment type="caution">
    <text evidence="1">The sequence shown here is derived from an EMBL/GenBank/DDBJ whole genome shotgun (WGS) entry which is preliminary data.</text>
</comment>
<proteinExistence type="predicted"/>
<dbReference type="AlphaFoldDB" id="A0AAV4Q1P3"/>
<gene>
    <name evidence="1" type="ORF">CDAR_229681</name>
</gene>
<reference evidence="1 2" key="1">
    <citation type="submission" date="2021-06" db="EMBL/GenBank/DDBJ databases">
        <title>Caerostris darwini draft genome.</title>
        <authorList>
            <person name="Kono N."/>
            <person name="Arakawa K."/>
        </authorList>
    </citation>
    <scope>NUCLEOTIDE SEQUENCE [LARGE SCALE GENOMIC DNA]</scope>
</reference>
<sequence length="121" mass="14341">MYNLGKESLSHPSDLEWEFFSSLWLKECRSALSLSRWNSNRFSLFFFFIFLFRLFPKRFFSAGHKVVEGHRENDGAITIIQNNSFDVCLLQILPRMGHRWHGQIMMFPKTKLNAMSCMVLQ</sequence>